<feature type="chain" id="PRO_5007460305" evidence="1">
    <location>
        <begin position="30"/>
        <end position="284"/>
    </location>
</feature>
<gene>
    <name evidence="2" type="ORF">HMPREF1872_01396</name>
</gene>
<comment type="caution">
    <text evidence="2">The sequence shown here is derived from an EMBL/GenBank/DDBJ whole genome shotgun (WGS) entry which is preliminary data.</text>
</comment>
<reference evidence="3" key="1">
    <citation type="submission" date="2016-01" db="EMBL/GenBank/DDBJ databases">
        <authorList>
            <person name="Mitreva M."/>
            <person name="Pepin K.H."/>
            <person name="Mihindukulasuriya K.A."/>
            <person name="Fulton R."/>
            <person name="Fronick C."/>
            <person name="O'Laughlin M."/>
            <person name="Miner T."/>
            <person name="Herter B."/>
            <person name="Rosa B.A."/>
            <person name="Cordes M."/>
            <person name="Tomlinson C."/>
            <person name="Wollam A."/>
            <person name="Palsikar V.B."/>
            <person name="Mardis E.R."/>
            <person name="Wilson R.K."/>
        </authorList>
    </citation>
    <scope>NUCLEOTIDE SEQUENCE [LARGE SCALE GENOMIC DNA]</scope>
    <source>
        <strain evidence="3">KA00274</strain>
    </source>
</reference>
<accession>A0A133Y6T8</accession>
<evidence type="ECO:0000313" key="3">
    <source>
        <dbReference type="Proteomes" id="UP000070080"/>
    </source>
</evidence>
<protein>
    <submittedName>
        <fullName evidence="2">Uncharacterized protein</fullName>
    </submittedName>
</protein>
<feature type="signal peptide" evidence="1">
    <location>
        <begin position="1"/>
        <end position="29"/>
    </location>
</feature>
<dbReference type="RefSeq" id="WP_066715052.1">
    <property type="nucleotide sequence ID" value="NZ_JARFNM010000001.1"/>
</dbReference>
<dbReference type="EMBL" id="LSCV01000045">
    <property type="protein sequence ID" value="KXB38909.1"/>
    <property type="molecule type" value="Genomic_DNA"/>
</dbReference>
<keyword evidence="3" id="KW-1185">Reference proteome</keyword>
<sequence length="284" mass="32135">MLSINKSAKSLLACIVLLAMIGACKPARDADKLNASMPTLTSTRSSALTPTITYSDKHADPSSIKCMLPSGTGFYSEEMPCKLLTEDNFDDKIVYVTIFEYDKDPRSDFISANGKNISKAALKNELTSEKQIFLYHDKLIEVRECFLLPISIGCGVQGLARYNRLRFVLKQPDLPAEIKQFMQQHFAYHEELANSLAYSLYNLAKTEAEQERIYRIAFIPKAYEVKVENQIYYALKSKNIAFSNQLIAEQRDPQIDFGTNPRSLVWANYCDGVYARLSYITKIG</sequence>
<dbReference type="PROSITE" id="PS51257">
    <property type="entry name" value="PROKAR_LIPOPROTEIN"/>
    <property type="match status" value="1"/>
</dbReference>
<dbReference type="Proteomes" id="UP000070080">
    <property type="component" value="Unassembled WGS sequence"/>
</dbReference>
<keyword evidence="1" id="KW-0732">Signal</keyword>
<evidence type="ECO:0000256" key="1">
    <source>
        <dbReference type="SAM" id="SignalP"/>
    </source>
</evidence>
<organism evidence="2 3">
    <name type="scientific">Amygdalobacter nucleatus</name>
    <dbReference type="NCBI Taxonomy" id="3029274"/>
    <lineage>
        <taxon>Bacteria</taxon>
        <taxon>Bacillati</taxon>
        <taxon>Bacillota</taxon>
        <taxon>Clostridia</taxon>
        <taxon>Eubacteriales</taxon>
        <taxon>Oscillospiraceae</taxon>
        <taxon>Amygdalobacter</taxon>
    </lineage>
</organism>
<evidence type="ECO:0000313" key="2">
    <source>
        <dbReference type="EMBL" id="KXB38909.1"/>
    </source>
</evidence>
<name>A0A133Y6T8_9FIRM</name>
<dbReference type="AlphaFoldDB" id="A0A133Y6T8"/>
<proteinExistence type="predicted"/>